<dbReference type="GO" id="GO:0009166">
    <property type="term" value="P:nucleotide catabolic process"/>
    <property type="evidence" value="ECO:0007669"/>
    <property type="project" value="InterPro"/>
</dbReference>
<evidence type="ECO:0000259" key="2">
    <source>
        <dbReference type="Pfam" id="PF02872"/>
    </source>
</evidence>
<protein>
    <submittedName>
        <fullName evidence="3">UDP-sugar hydrolase, putative</fullName>
    </submittedName>
</protein>
<gene>
    <name evidence="3" type="ORF">TRV_05684</name>
</gene>
<evidence type="ECO:0000313" key="3">
    <source>
        <dbReference type="EMBL" id="EFE39627.1"/>
    </source>
</evidence>
<dbReference type="PANTHER" id="PTHR11575">
    <property type="entry name" value="5'-NUCLEOTIDASE-RELATED"/>
    <property type="match status" value="1"/>
</dbReference>
<dbReference type="GO" id="GO:0016787">
    <property type="term" value="F:hydrolase activity"/>
    <property type="evidence" value="ECO:0007669"/>
    <property type="project" value="UniProtKB-KW"/>
</dbReference>
<keyword evidence="4" id="KW-1185">Reference proteome</keyword>
<dbReference type="EMBL" id="ACYE01000311">
    <property type="protein sequence ID" value="EFE39627.1"/>
    <property type="molecule type" value="Genomic_DNA"/>
</dbReference>
<proteinExistence type="inferred from homology"/>
<dbReference type="SUPFAM" id="SSF55816">
    <property type="entry name" value="5'-nucleotidase (syn. UDP-sugar hydrolase), C-terminal domain"/>
    <property type="match status" value="1"/>
</dbReference>
<dbReference type="Proteomes" id="UP000008383">
    <property type="component" value="Unassembled WGS sequence"/>
</dbReference>
<dbReference type="HOGENOM" id="CLU_1082555_0_0_1"/>
<dbReference type="InterPro" id="IPR036907">
    <property type="entry name" value="5'-Nucleotdase_C_sf"/>
</dbReference>
<comment type="similarity">
    <text evidence="1">Belongs to the 5'-nucleotidase family.</text>
</comment>
<dbReference type="GeneID" id="9582786"/>
<dbReference type="KEGG" id="tve:TRV_05684"/>
<dbReference type="InterPro" id="IPR006179">
    <property type="entry name" value="5_nucleotidase/apyrase"/>
</dbReference>
<feature type="domain" description="5'-Nucleotidase C-terminal" evidence="2">
    <location>
        <begin position="29"/>
        <end position="179"/>
    </location>
</feature>
<accession>D4DEU4</accession>
<dbReference type="Gene3D" id="3.90.780.10">
    <property type="entry name" value="5'-Nucleotidase, C-terminal domain"/>
    <property type="match status" value="1"/>
</dbReference>
<evidence type="ECO:0000313" key="4">
    <source>
        <dbReference type="Proteomes" id="UP000008383"/>
    </source>
</evidence>
<evidence type="ECO:0000256" key="1">
    <source>
        <dbReference type="ARBA" id="ARBA00006654"/>
    </source>
</evidence>
<dbReference type="AlphaFoldDB" id="D4DEU4"/>
<dbReference type="Pfam" id="PF02872">
    <property type="entry name" value="5_nucleotid_C"/>
    <property type="match status" value="1"/>
</dbReference>
<comment type="caution">
    <text evidence="3">The sequence shown here is derived from an EMBL/GenBank/DDBJ whole genome shotgun (WGS) entry which is preliminary data.</text>
</comment>
<sequence>MKAITDVQAKIAKLVEKPLVITAIPLEGRSRVVRSRESNLGNMLADVVRSFYNTNIAFINSGAIRCDRIIDPGRDEPLRIRDIIDISPFDNAFVIKRVSGHVLAEALENSVSDAHTDGRFLHVSGLIMAVDWSRPEGQRVGDILYVPKHGIRRAVLSRDMYTVAMVDFIASGFDGYSCFRNCETLLDAEGSMTDTNLLLQVFEADGCGDGSGKQQDEAVEGIRRARNAVIRGRHPLKELPVISPSVEGRIRVITPNL</sequence>
<dbReference type="PANTHER" id="PTHR11575:SF41">
    <property type="entry name" value="PUTATIVE (AFU_ORTHOLOGUE AFUA_1G01160)-RELATED"/>
    <property type="match status" value="1"/>
</dbReference>
<reference evidence="4" key="1">
    <citation type="journal article" date="2011" name="Genome Biol.">
        <title>Comparative and functional genomics provide insights into the pathogenicity of dermatophytic fungi.</title>
        <authorList>
            <person name="Burmester A."/>
            <person name="Shelest E."/>
            <person name="Gloeckner G."/>
            <person name="Heddergott C."/>
            <person name="Schindler S."/>
            <person name="Staib P."/>
            <person name="Heidel A."/>
            <person name="Felder M."/>
            <person name="Petzold A."/>
            <person name="Szafranski K."/>
            <person name="Feuermann M."/>
            <person name="Pedruzzi I."/>
            <person name="Priebe S."/>
            <person name="Groth M."/>
            <person name="Winkler R."/>
            <person name="Li W."/>
            <person name="Kniemeyer O."/>
            <person name="Schroeckh V."/>
            <person name="Hertweck C."/>
            <person name="Hube B."/>
            <person name="White T.C."/>
            <person name="Platzer M."/>
            <person name="Guthke R."/>
            <person name="Heitman J."/>
            <person name="Woestemeyer J."/>
            <person name="Zipfel P.F."/>
            <person name="Monod M."/>
            <person name="Brakhage A.A."/>
        </authorList>
    </citation>
    <scope>NUCLEOTIDE SEQUENCE [LARGE SCALE GENOMIC DNA]</scope>
    <source>
        <strain evidence="4">HKI 0517</strain>
    </source>
</reference>
<dbReference type="InterPro" id="IPR008334">
    <property type="entry name" value="5'-Nucleotdase_C"/>
</dbReference>
<organism evidence="3 4">
    <name type="scientific">Trichophyton verrucosum (strain HKI 0517)</name>
    <dbReference type="NCBI Taxonomy" id="663202"/>
    <lineage>
        <taxon>Eukaryota</taxon>
        <taxon>Fungi</taxon>
        <taxon>Dikarya</taxon>
        <taxon>Ascomycota</taxon>
        <taxon>Pezizomycotina</taxon>
        <taxon>Eurotiomycetes</taxon>
        <taxon>Eurotiomycetidae</taxon>
        <taxon>Onygenales</taxon>
        <taxon>Arthrodermataceae</taxon>
        <taxon>Trichophyton</taxon>
    </lineage>
</organism>
<dbReference type="RefSeq" id="XP_003020245.1">
    <property type="nucleotide sequence ID" value="XM_003020199.1"/>
</dbReference>
<dbReference type="OrthoDB" id="10252235at2759"/>
<name>D4DEU4_TRIVH</name>
<keyword evidence="3" id="KW-0378">Hydrolase</keyword>